<protein>
    <submittedName>
        <fullName evidence="3">Uncharacterized protein</fullName>
    </submittedName>
</protein>
<keyword evidence="2" id="KW-0472">Membrane</keyword>
<comment type="caution">
    <text evidence="3">The sequence shown here is derived from an EMBL/GenBank/DDBJ whole genome shotgun (WGS) entry which is preliminary data.</text>
</comment>
<keyword evidence="4" id="KW-1185">Reference proteome</keyword>
<dbReference type="Gene3D" id="3.60.21.10">
    <property type="match status" value="1"/>
</dbReference>
<organism evidence="3 4">
    <name type="scientific">Citrus x changshan-huyou</name>
    <dbReference type="NCBI Taxonomy" id="2935761"/>
    <lineage>
        <taxon>Eukaryota</taxon>
        <taxon>Viridiplantae</taxon>
        <taxon>Streptophyta</taxon>
        <taxon>Embryophyta</taxon>
        <taxon>Tracheophyta</taxon>
        <taxon>Spermatophyta</taxon>
        <taxon>Magnoliopsida</taxon>
        <taxon>eudicotyledons</taxon>
        <taxon>Gunneridae</taxon>
        <taxon>Pentapetalae</taxon>
        <taxon>rosids</taxon>
        <taxon>malvids</taxon>
        <taxon>Sapindales</taxon>
        <taxon>Rutaceae</taxon>
        <taxon>Aurantioideae</taxon>
        <taxon>Citrus</taxon>
    </lineage>
</organism>
<gene>
    <name evidence="3" type="ORF">WN944_012990</name>
</gene>
<dbReference type="Proteomes" id="UP001428341">
    <property type="component" value="Unassembled WGS sequence"/>
</dbReference>
<keyword evidence="2" id="KW-1133">Transmembrane helix</keyword>
<accession>A0AAP0M4A7</accession>
<evidence type="ECO:0000256" key="2">
    <source>
        <dbReference type="SAM" id="Phobius"/>
    </source>
</evidence>
<evidence type="ECO:0000256" key="1">
    <source>
        <dbReference type="SAM" id="MobiDB-lite"/>
    </source>
</evidence>
<sequence>MERYRFMDKGAKPRTRIGLTQNIGLDTTKLAEPRFKVHDCLKAIPTLLPPHSQVVAAAVEKSRNSRESSDSDEESESSRSRDRTTAASNGRKQLSTTRSLVTVRPFETSAYSSTGDNFYEDGLTGEDDPAFLDSFTSIYTAPVCHTQPSSNRNKFENSETKFSNDQLRTMDRHSHRRRHHRSDFADQRLTELARAPNKRFNINTTRLAKILATGLIILPILVILSLITRQHLLITPLD</sequence>
<evidence type="ECO:0000313" key="4">
    <source>
        <dbReference type="Proteomes" id="UP001428341"/>
    </source>
</evidence>
<proteinExistence type="predicted"/>
<feature type="compositionally biased region" description="Basic and acidic residues" evidence="1">
    <location>
        <begin position="60"/>
        <end position="69"/>
    </location>
</feature>
<dbReference type="AlphaFoldDB" id="A0AAP0M4A7"/>
<evidence type="ECO:0000313" key="3">
    <source>
        <dbReference type="EMBL" id="KAK9197807.1"/>
    </source>
</evidence>
<dbReference type="InterPro" id="IPR029052">
    <property type="entry name" value="Metallo-depent_PP-like"/>
</dbReference>
<dbReference type="EMBL" id="JBCGBO010000005">
    <property type="protein sequence ID" value="KAK9197807.1"/>
    <property type="molecule type" value="Genomic_DNA"/>
</dbReference>
<name>A0AAP0M4A7_9ROSI</name>
<keyword evidence="2" id="KW-0812">Transmembrane</keyword>
<feature type="transmembrane region" description="Helical" evidence="2">
    <location>
        <begin position="207"/>
        <end position="228"/>
    </location>
</feature>
<feature type="region of interest" description="Disordered" evidence="1">
    <location>
        <begin position="56"/>
        <end position="100"/>
    </location>
</feature>
<feature type="compositionally biased region" description="Polar residues" evidence="1">
    <location>
        <begin position="85"/>
        <end position="100"/>
    </location>
</feature>
<reference evidence="3 4" key="1">
    <citation type="submission" date="2024-05" db="EMBL/GenBank/DDBJ databases">
        <title>Haplotype-resolved chromosome-level genome assembly of Huyou (Citrus changshanensis).</title>
        <authorList>
            <person name="Miao C."/>
            <person name="Chen W."/>
            <person name="Wu Y."/>
            <person name="Wang L."/>
            <person name="Zhao S."/>
            <person name="Grierson D."/>
            <person name="Xu C."/>
            <person name="Chen K."/>
        </authorList>
    </citation>
    <scope>NUCLEOTIDE SEQUENCE [LARGE SCALE GENOMIC DNA]</scope>
    <source>
        <strain evidence="3">01-14</strain>
        <tissue evidence="3">Leaf</tissue>
    </source>
</reference>